<dbReference type="RefSeq" id="XP_012655746.1">
    <property type="nucleotide sequence ID" value="XM_012800292.1"/>
</dbReference>
<dbReference type="GeneID" id="24440526"/>
<sequence>MLKILLNKRMKQSVKSYLQKAQNQMKRLQKEQQISQNLFQQIQPFISKNSYQKMFSHLNFNTQIFLEQSLLQKNNLDQINGANSIFNQHYLGQKVSDFLYYRHLLFTKKLSTLLKYKKKQLKIYMQVSKEITIFIIYVLPIKSNQILSILS</sequence>
<keyword evidence="1" id="KW-0175">Coiled coil</keyword>
<dbReference type="AlphaFoldDB" id="W7WXX6"/>
<keyword evidence="3" id="KW-1185">Reference proteome</keyword>
<evidence type="ECO:0000313" key="2">
    <source>
        <dbReference type="EMBL" id="EWS71705.1"/>
    </source>
</evidence>
<organism evidence="2 3">
    <name type="scientific">Tetrahymena thermophila (strain SB210)</name>
    <dbReference type="NCBI Taxonomy" id="312017"/>
    <lineage>
        <taxon>Eukaryota</taxon>
        <taxon>Sar</taxon>
        <taxon>Alveolata</taxon>
        <taxon>Ciliophora</taxon>
        <taxon>Intramacronucleata</taxon>
        <taxon>Oligohymenophorea</taxon>
        <taxon>Hymenostomatida</taxon>
        <taxon>Tetrahymenina</taxon>
        <taxon>Tetrahymenidae</taxon>
        <taxon>Tetrahymena</taxon>
    </lineage>
</organism>
<gene>
    <name evidence="2" type="ORF">TTHERM_000755821</name>
</gene>
<evidence type="ECO:0000313" key="3">
    <source>
        <dbReference type="Proteomes" id="UP000009168"/>
    </source>
</evidence>
<evidence type="ECO:0000256" key="1">
    <source>
        <dbReference type="SAM" id="Coils"/>
    </source>
</evidence>
<reference evidence="3" key="1">
    <citation type="journal article" date="2006" name="PLoS Biol.">
        <title>Macronuclear genome sequence of the ciliate Tetrahymena thermophila, a model eukaryote.</title>
        <authorList>
            <person name="Eisen J.A."/>
            <person name="Coyne R.S."/>
            <person name="Wu M."/>
            <person name="Wu D."/>
            <person name="Thiagarajan M."/>
            <person name="Wortman J.R."/>
            <person name="Badger J.H."/>
            <person name="Ren Q."/>
            <person name="Amedeo P."/>
            <person name="Jones K.M."/>
            <person name="Tallon L.J."/>
            <person name="Delcher A.L."/>
            <person name="Salzberg S.L."/>
            <person name="Silva J.C."/>
            <person name="Haas B.J."/>
            <person name="Majoros W.H."/>
            <person name="Farzad M."/>
            <person name="Carlton J.M."/>
            <person name="Smith R.K. Jr."/>
            <person name="Garg J."/>
            <person name="Pearlman R.E."/>
            <person name="Karrer K.M."/>
            <person name="Sun L."/>
            <person name="Manning G."/>
            <person name="Elde N.C."/>
            <person name="Turkewitz A.P."/>
            <person name="Asai D.J."/>
            <person name="Wilkes D.E."/>
            <person name="Wang Y."/>
            <person name="Cai H."/>
            <person name="Collins K."/>
            <person name="Stewart B.A."/>
            <person name="Lee S.R."/>
            <person name="Wilamowska K."/>
            <person name="Weinberg Z."/>
            <person name="Ruzzo W.L."/>
            <person name="Wloga D."/>
            <person name="Gaertig J."/>
            <person name="Frankel J."/>
            <person name="Tsao C.-C."/>
            <person name="Gorovsky M.A."/>
            <person name="Keeling P.J."/>
            <person name="Waller R.F."/>
            <person name="Patron N.J."/>
            <person name="Cherry J.M."/>
            <person name="Stover N.A."/>
            <person name="Krieger C.J."/>
            <person name="del Toro C."/>
            <person name="Ryder H.F."/>
            <person name="Williamson S.C."/>
            <person name="Barbeau R.A."/>
            <person name="Hamilton E.P."/>
            <person name="Orias E."/>
        </authorList>
    </citation>
    <scope>NUCLEOTIDE SEQUENCE [LARGE SCALE GENOMIC DNA]</scope>
    <source>
        <strain evidence="3">SB210</strain>
    </source>
</reference>
<dbReference type="InParanoid" id="W7WXX6"/>
<proteinExistence type="predicted"/>
<dbReference type="Proteomes" id="UP000009168">
    <property type="component" value="Unassembled WGS sequence"/>
</dbReference>
<protein>
    <submittedName>
        <fullName evidence="2">Uncharacterized protein</fullName>
    </submittedName>
</protein>
<feature type="coiled-coil region" evidence="1">
    <location>
        <begin position="11"/>
        <end position="38"/>
    </location>
</feature>
<accession>W7WXX6</accession>
<name>W7WXX6_TETTS</name>
<dbReference type="KEGG" id="tet:TTHERM_000755821"/>
<dbReference type="EMBL" id="GG662437">
    <property type="protein sequence ID" value="EWS71705.1"/>
    <property type="molecule type" value="Genomic_DNA"/>
</dbReference>